<dbReference type="EMBL" id="FTLG01000024">
    <property type="protein sequence ID" value="SIP71575.1"/>
    <property type="molecule type" value="Genomic_DNA"/>
</dbReference>
<dbReference type="AlphaFoldDB" id="A0A1N6MRV9"/>
<evidence type="ECO:0000313" key="2">
    <source>
        <dbReference type="Proteomes" id="UP000196435"/>
    </source>
</evidence>
<evidence type="ECO:0000313" key="1">
    <source>
        <dbReference type="EMBL" id="SIP71575.1"/>
    </source>
</evidence>
<dbReference type="Proteomes" id="UP000196435">
    <property type="component" value="Unassembled WGS sequence"/>
</dbReference>
<gene>
    <name evidence="1" type="ORF">XIS1_120008</name>
</gene>
<proteinExistence type="predicted"/>
<protein>
    <submittedName>
        <fullName evidence="1">Uncharacterized protein</fullName>
    </submittedName>
</protein>
<accession>A0A1N6MRV9</accession>
<organism evidence="1 2">
    <name type="scientific">Xenorhabdus innexi</name>
    <dbReference type="NCBI Taxonomy" id="290109"/>
    <lineage>
        <taxon>Bacteria</taxon>
        <taxon>Pseudomonadati</taxon>
        <taxon>Pseudomonadota</taxon>
        <taxon>Gammaproteobacteria</taxon>
        <taxon>Enterobacterales</taxon>
        <taxon>Morganellaceae</taxon>
        <taxon>Xenorhabdus</taxon>
    </lineage>
</organism>
<sequence length="49" mass="5809">MTVSFLEIKRLFIFDLTPKPPENTKEKTVGSEINYDRRKIVVYQPVPNR</sequence>
<name>A0A1N6MRV9_9GAMM</name>
<reference evidence="2" key="1">
    <citation type="submission" date="2016-12" db="EMBL/GenBank/DDBJ databases">
        <authorList>
            <person name="Gaudriault S."/>
        </authorList>
    </citation>
    <scope>NUCLEOTIDE SEQUENCE [LARGE SCALE GENOMIC DNA]</scope>
    <source>
        <strain evidence="2">HGB1681 (deposited as PTA-6826 in the American Type Culture Collection)</strain>
    </source>
</reference>